<dbReference type="Proteomes" id="UP000727407">
    <property type="component" value="Unassembled WGS sequence"/>
</dbReference>
<feature type="region of interest" description="Disordered" evidence="1">
    <location>
        <begin position="91"/>
        <end position="149"/>
    </location>
</feature>
<evidence type="ECO:0000313" key="3">
    <source>
        <dbReference type="Proteomes" id="UP000727407"/>
    </source>
</evidence>
<feature type="region of interest" description="Disordered" evidence="1">
    <location>
        <begin position="1"/>
        <end position="46"/>
    </location>
</feature>
<protein>
    <submittedName>
        <fullName evidence="2">Uncharacterized protein</fullName>
    </submittedName>
</protein>
<feature type="compositionally biased region" description="Polar residues" evidence="1">
    <location>
        <begin position="34"/>
        <end position="46"/>
    </location>
</feature>
<gene>
    <name evidence="2" type="ORF">DAT39_022144</name>
</gene>
<keyword evidence="3" id="KW-1185">Reference proteome</keyword>
<evidence type="ECO:0000256" key="1">
    <source>
        <dbReference type="SAM" id="MobiDB-lite"/>
    </source>
</evidence>
<feature type="compositionally biased region" description="Basic and acidic residues" evidence="1">
    <location>
        <begin position="95"/>
        <end position="104"/>
    </location>
</feature>
<comment type="caution">
    <text evidence="2">The sequence shown here is derived from an EMBL/GenBank/DDBJ whole genome shotgun (WGS) entry which is preliminary data.</text>
</comment>
<reference evidence="2" key="1">
    <citation type="submission" date="2020-07" db="EMBL/GenBank/DDBJ databases">
        <title>Clarias magur genome sequencing, assembly and annotation.</title>
        <authorList>
            <person name="Kushwaha B."/>
            <person name="Kumar R."/>
            <person name="Das P."/>
            <person name="Joshi C.G."/>
            <person name="Kumar D."/>
            <person name="Nagpure N.S."/>
            <person name="Pandey M."/>
            <person name="Agarwal S."/>
            <person name="Srivastava S."/>
            <person name="Singh M."/>
            <person name="Sahoo L."/>
            <person name="Jayasankar P."/>
            <person name="Meher P.K."/>
            <person name="Koringa P.G."/>
            <person name="Iquebal M.A."/>
            <person name="Das S.P."/>
            <person name="Bit A."/>
            <person name="Patnaik S."/>
            <person name="Patel N."/>
            <person name="Shah T.M."/>
            <person name="Hinsu A."/>
            <person name="Jena J.K."/>
        </authorList>
    </citation>
    <scope>NUCLEOTIDE SEQUENCE</scope>
    <source>
        <strain evidence="2">CIFAMagur01</strain>
        <tissue evidence="2">Testis</tissue>
    </source>
</reference>
<name>A0A8J4T477_CLAMG</name>
<organism evidence="2 3">
    <name type="scientific">Clarias magur</name>
    <name type="common">Asian catfish</name>
    <name type="synonym">Macropteronotus magur</name>
    <dbReference type="NCBI Taxonomy" id="1594786"/>
    <lineage>
        <taxon>Eukaryota</taxon>
        <taxon>Metazoa</taxon>
        <taxon>Chordata</taxon>
        <taxon>Craniata</taxon>
        <taxon>Vertebrata</taxon>
        <taxon>Euteleostomi</taxon>
        <taxon>Actinopterygii</taxon>
        <taxon>Neopterygii</taxon>
        <taxon>Teleostei</taxon>
        <taxon>Ostariophysi</taxon>
        <taxon>Siluriformes</taxon>
        <taxon>Clariidae</taxon>
        <taxon>Clarias</taxon>
    </lineage>
</organism>
<accession>A0A8J4T477</accession>
<evidence type="ECO:0000313" key="2">
    <source>
        <dbReference type="EMBL" id="KAF5887813.1"/>
    </source>
</evidence>
<dbReference type="AlphaFoldDB" id="A0A8J4T477"/>
<dbReference type="EMBL" id="QNUK01001068">
    <property type="protein sequence ID" value="KAF5887813.1"/>
    <property type="molecule type" value="Genomic_DNA"/>
</dbReference>
<proteinExistence type="predicted"/>
<feature type="compositionally biased region" description="Polar residues" evidence="1">
    <location>
        <begin position="105"/>
        <end position="119"/>
    </location>
</feature>
<sequence length="149" mass="15503">MNDSSPVPSDASSRHQTPAACPDAGLNSDPLVNRSGTDRTTCPSGQSLVPAGSCWFQFSTGWADVGGAPVSSIPVAMETVSMDQEVSVLQSRNFSRNEADHLDTSRSTNSSGCRGTTTHQGGGFSLRPGGSWTSCTPARVQPGTRVSEN</sequence>
<feature type="compositionally biased region" description="Polar residues" evidence="1">
    <location>
        <begin position="1"/>
        <end position="16"/>
    </location>
</feature>